<feature type="transmembrane region" description="Helical" evidence="6">
    <location>
        <begin position="247"/>
        <end position="266"/>
    </location>
</feature>
<feature type="transmembrane region" description="Helical" evidence="6">
    <location>
        <begin position="60"/>
        <end position="80"/>
    </location>
</feature>
<feature type="transmembrane region" description="Helical" evidence="6">
    <location>
        <begin position="408"/>
        <end position="428"/>
    </location>
</feature>
<feature type="transmembrane region" description="Helical" evidence="6">
    <location>
        <begin position="92"/>
        <end position="110"/>
    </location>
</feature>
<keyword evidence="8" id="KW-1185">Reference proteome</keyword>
<feature type="transmembrane region" description="Helical" evidence="6">
    <location>
        <begin position="32"/>
        <end position="54"/>
    </location>
</feature>
<keyword evidence="5 6" id="KW-0472">Membrane</keyword>
<keyword evidence="3 6" id="KW-0812">Transmembrane</keyword>
<feature type="transmembrane region" description="Helical" evidence="6">
    <location>
        <begin position="287"/>
        <end position="311"/>
    </location>
</feature>
<dbReference type="STRING" id="42256.RradSPS_1791"/>
<feature type="transmembrane region" description="Helical" evidence="6">
    <location>
        <begin position="385"/>
        <end position="402"/>
    </location>
</feature>
<dbReference type="AlphaFoldDB" id="A0A023X4W2"/>
<evidence type="ECO:0000256" key="1">
    <source>
        <dbReference type="ARBA" id="ARBA00004141"/>
    </source>
</evidence>
<dbReference type="InterPro" id="IPR002293">
    <property type="entry name" value="AA/rel_permease1"/>
</dbReference>
<dbReference type="GO" id="GO:0016020">
    <property type="term" value="C:membrane"/>
    <property type="evidence" value="ECO:0007669"/>
    <property type="project" value="UniProtKB-SubCell"/>
</dbReference>
<dbReference type="Gene3D" id="1.20.1740.10">
    <property type="entry name" value="Amino acid/polyamine transporter I"/>
    <property type="match status" value="1"/>
</dbReference>
<accession>A0A023X4W2</accession>
<name>A0A023X4W2_RUBRA</name>
<dbReference type="HOGENOM" id="CLU_007946_15_7_11"/>
<feature type="transmembrane region" description="Helical" evidence="6">
    <location>
        <begin position="440"/>
        <end position="460"/>
    </location>
</feature>
<sequence length="499" mass="52591">MGIMRTKSVERAIRDSEEPEFKLKRSLGPLDLMVFGVGVIIGTGIFVLTGQAAANYAGPGVAISFLVSGFACALAALCYAEFASTVPVAGSAYTFSYVGLGEFVAWMIGWDLILEFTVGAATVAKGWGGYLDSVLASLGLAIPEALSNSPVPGSPDAPTGYFDLPAALIIVVMSVVLVLGITLSSRVNQVITALKVLLVLAIIAIGVFYIDPANLTPVIPPAEPGSYGETALSTPLFLEVFGIETTFGFLGVFTGAALVFFAYIGFDVVATTSEEARTPQRDLPIGILGALAVCTVLYVAVSVVLTGILPYDQLGGDAPVADALAATGLTGFNFVISVGILVGLTVVVMILLLGQSRVAFAMSRDNLLPRWFAGVHPRYRTPYRLTIATAVVAALLTGFLPLNALGELVNIGTLAAFVLVSIAVVVLRRSRPDLPRAFKVPLMPVLPVLSAVVSFIVMTFLPLETWLRFGGWMVFGVLVYFLYSRHASRLARDSGGEEP</sequence>
<feature type="transmembrane region" description="Helical" evidence="6">
    <location>
        <begin position="466"/>
        <end position="483"/>
    </location>
</feature>
<keyword evidence="4 6" id="KW-1133">Transmembrane helix</keyword>
<comment type="subcellular location">
    <subcellularLocation>
        <location evidence="1">Membrane</location>
        <topology evidence="1">Multi-pass membrane protein</topology>
    </subcellularLocation>
</comment>
<gene>
    <name evidence="7" type="ORF">RradSPS_1791</name>
</gene>
<dbReference type="PANTHER" id="PTHR43243:SF4">
    <property type="entry name" value="CATIONIC AMINO ACID TRANSPORTER 4"/>
    <property type="match status" value="1"/>
</dbReference>
<protein>
    <submittedName>
        <fullName evidence="7">Amino acid transporter</fullName>
    </submittedName>
</protein>
<dbReference type="PIRSF" id="PIRSF006060">
    <property type="entry name" value="AA_transporter"/>
    <property type="match status" value="1"/>
</dbReference>
<proteinExistence type="predicted"/>
<evidence type="ECO:0000313" key="7">
    <source>
        <dbReference type="EMBL" id="AHY47074.1"/>
    </source>
</evidence>
<dbReference type="EMBL" id="CP007514">
    <property type="protein sequence ID" value="AHY47074.1"/>
    <property type="molecule type" value="Genomic_DNA"/>
</dbReference>
<dbReference type="eggNOG" id="COG0531">
    <property type="taxonomic scope" value="Bacteria"/>
</dbReference>
<dbReference type="KEGG" id="rrd:RradSPS_1791"/>
<keyword evidence="2" id="KW-0813">Transport</keyword>
<evidence type="ECO:0000256" key="6">
    <source>
        <dbReference type="SAM" id="Phobius"/>
    </source>
</evidence>
<evidence type="ECO:0000256" key="2">
    <source>
        <dbReference type="ARBA" id="ARBA00022448"/>
    </source>
</evidence>
<reference evidence="7 8" key="1">
    <citation type="submission" date="2014-03" db="EMBL/GenBank/DDBJ databases">
        <title>Complete genome sequence of the Radio-Resistant Rubrobacter radiotolerans RSPS-4.</title>
        <authorList>
            <person name="Egas C.C."/>
            <person name="Barroso C.C."/>
            <person name="Froufe H.J.C."/>
            <person name="Pacheco J.J."/>
            <person name="Albuquerque L.L."/>
            <person name="da Costa M.M.S."/>
        </authorList>
    </citation>
    <scope>NUCLEOTIDE SEQUENCE [LARGE SCALE GENOMIC DNA]</scope>
    <source>
        <strain evidence="7 8">RSPS-4</strain>
    </source>
</reference>
<dbReference type="PANTHER" id="PTHR43243">
    <property type="entry name" value="INNER MEMBRANE TRANSPORTER YGJI-RELATED"/>
    <property type="match status" value="1"/>
</dbReference>
<dbReference type="Proteomes" id="UP000025229">
    <property type="component" value="Chromosome"/>
</dbReference>
<feature type="transmembrane region" description="Helical" evidence="6">
    <location>
        <begin position="164"/>
        <end position="183"/>
    </location>
</feature>
<feature type="transmembrane region" description="Helical" evidence="6">
    <location>
        <begin position="190"/>
        <end position="210"/>
    </location>
</feature>
<evidence type="ECO:0000313" key="8">
    <source>
        <dbReference type="Proteomes" id="UP000025229"/>
    </source>
</evidence>
<evidence type="ECO:0000256" key="3">
    <source>
        <dbReference type="ARBA" id="ARBA00022692"/>
    </source>
</evidence>
<dbReference type="GO" id="GO:0015171">
    <property type="term" value="F:amino acid transmembrane transporter activity"/>
    <property type="evidence" value="ECO:0007669"/>
    <property type="project" value="TreeGrafter"/>
</dbReference>
<dbReference type="PATRIC" id="fig|42256.3.peg.1817"/>
<evidence type="ECO:0000256" key="5">
    <source>
        <dbReference type="ARBA" id="ARBA00023136"/>
    </source>
</evidence>
<evidence type="ECO:0000256" key="4">
    <source>
        <dbReference type="ARBA" id="ARBA00022989"/>
    </source>
</evidence>
<dbReference type="Pfam" id="PF13520">
    <property type="entry name" value="AA_permease_2"/>
    <property type="match status" value="1"/>
</dbReference>
<organism evidence="7 8">
    <name type="scientific">Rubrobacter radiotolerans</name>
    <name type="common">Arthrobacter radiotolerans</name>
    <dbReference type="NCBI Taxonomy" id="42256"/>
    <lineage>
        <taxon>Bacteria</taxon>
        <taxon>Bacillati</taxon>
        <taxon>Actinomycetota</taxon>
        <taxon>Rubrobacteria</taxon>
        <taxon>Rubrobacterales</taxon>
        <taxon>Rubrobacteraceae</taxon>
        <taxon>Rubrobacter</taxon>
    </lineage>
</organism>
<feature type="transmembrane region" description="Helical" evidence="6">
    <location>
        <begin position="331"/>
        <end position="354"/>
    </location>
</feature>